<dbReference type="GO" id="GO:0005737">
    <property type="term" value="C:cytoplasm"/>
    <property type="evidence" value="ECO:0000318"/>
    <property type="project" value="GO_Central"/>
</dbReference>
<organism evidence="5 6">
    <name type="scientific">Branchiostoma floridae</name>
    <name type="common">Florida lancelet</name>
    <name type="synonym">Amphioxus</name>
    <dbReference type="NCBI Taxonomy" id="7739"/>
    <lineage>
        <taxon>Eukaryota</taxon>
        <taxon>Metazoa</taxon>
        <taxon>Chordata</taxon>
        <taxon>Cephalochordata</taxon>
        <taxon>Leptocardii</taxon>
        <taxon>Amphioxiformes</taxon>
        <taxon>Branchiostomatidae</taxon>
        <taxon>Branchiostoma</taxon>
    </lineage>
</organism>
<dbReference type="InterPro" id="IPR000357">
    <property type="entry name" value="HEAT"/>
</dbReference>
<evidence type="ECO:0000256" key="1">
    <source>
        <dbReference type="ARBA" id="ARBA00022737"/>
    </source>
</evidence>
<dbReference type="GO" id="GO:0019888">
    <property type="term" value="F:protein phosphatase regulator activity"/>
    <property type="evidence" value="ECO:0000318"/>
    <property type="project" value="GO_Central"/>
</dbReference>
<dbReference type="OMA" id="CYIHNDS"/>
<dbReference type="InterPro" id="IPR011989">
    <property type="entry name" value="ARM-like"/>
</dbReference>
<feature type="compositionally biased region" description="Low complexity" evidence="3">
    <location>
        <begin position="735"/>
        <end position="744"/>
    </location>
</feature>
<keyword evidence="1" id="KW-0677">Repeat</keyword>
<dbReference type="PANTHER" id="PTHR10648:SF1">
    <property type="entry name" value="SERINE_THREONINE-PROTEIN PHOSPHATASE 4 REGULATORY SUBUNIT 1"/>
    <property type="match status" value="1"/>
</dbReference>
<dbReference type="Proteomes" id="UP000001554">
    <property type="component" value="Chromosome 6"/>
</dbReference>
<feature type="compositionally biased region" description="Basic and acidic residues" evidence="3">
    <location>
        <begin position="467"/>
        <end position="484"/>
    </location>
</feature>
<evidence type="ECO:0000313" key="5">
    <source>
        <dbReference type="Proteomes" id="UP000001554"/>
    </source>
</evidence>
<sequence>MTTHPLLSPFTDLTLLQEDTDDFSYQVGDELEDGEEETGPDEGCPDDEVEDEDPTMSVFDSQPEELLTPLAKLERNINSDSIFNRQMITRSLLETLRSVYRDQDGTMAVMRAMVQLSQDVEPTVRAELMEQVPHIAMFCQENRQFVGDMVPQYVLPIIVKYLTDTNNQVWSFHEVRKTAQAALLVLLEQELVERGDVEEQVVPLLLELIGPEMGDDYKTEAVASSDYNDFSRRTGQDLSEDMLTAAMLMCKMAPLLGKDITERLLLQPFLDMCTDGRMFHIRKVCAANFGEMCGVVGTELTERLLLPKFFFLCEDGVWGVRKACAECFMQVSCAVTPEVRKESLAPCFVNLITDQSRWVRMAAFQALGPFISTFADSAMTGLFLTDDGSVRFMLDVAESQQKIILEQETPSESSTDSIDDRNFEQCENGDDDSGRLSESSDSDRDLDSPSSPPEATPTEPSSTLPQEEPKIDSSSDDSRTRDESETVSGQDVESVTKETSSHSESESVTASSDTQDASERKTTESLPPSATKTLSPDEGICLDGHNCTGSTTNAASKEDSKGEEVVGESQGEAEQQDAEAFNSFLYWRAPLPDIELDLDLVEQGSLEPAEAPRERCYALDASQLRRAGSDEVETVCQAVAETHLEPANRQTFSVSTLTGEGRQVEVTNVERLSTAPSMPQVAQVSDASQVLAGTRTQQAPAVLNNAQQWPLCSPLFHFQPALSTQEVTPPPSPSSSPATSPTSPHHLSAHLENLRKQDVIPQPLLDHYLSMTDPSRAQTVDQEIARHCAYSLPSVAFTLGRDNWHCLRDTYETLANDMQVSTWKVRRTLAFSIHELAIILGAQLTDQDLIPVFDGFLKDLDEVRIGVLKHLADFLRRLLPERRREYLARLIEFLNTDNHRNWRFRYELAEQMMQLGDLFPASELAEHVCPVALSLAGDKVSDVRLIAYKLVAVLTKQLQEDHDDALVFHFLTDLITNYAQSRRWQRRQTFAFLCAVLLEDESIRPSLFAHHLLPSLLTLTSDPVPNVRIVLGKTLSQAVLPRDYFSSEQNPEHETLLHAIEILKMDTDRDVRFYASLPPNPRTNSPDVDLV</sequence>
<dbReference type="SUPFAM" id="SSF48371">
    <property type="entry name" value="ARM repeat"/>
    <property type="match status" value="1"/>
</dbReference>
<dbReference type="InterPro" id="IPR016024">
    <property type="entry name" value="ARM-type_fold"/>
</dbReference>
<dbReference type="Pfam" id="PF02985">
    <property type="entry name" value="HEAT"/>
    <property type="match status" value="1"/>
</dbReference>
<proteinExistence type="predicted"/>
<keyword evidence="5" id="KW-1185">Reference proteome</keyword>
<dbReference type="Pfam" id="PF15017">
    <property type="entry name" value="WRNPLPNID"/>
    <property type="match status" value="1"/>
</dbReference>
<feature type="domain" description="Putative WW-binding" evidence="4">
    <location>
        <begin position="580"/>
        <end position="611"/>
    </location>
</feature>
<reference evidence="6" key="2">
    <citation type="submission" date="2025-08" db="UniProtKB">
        <authorList>
            <consortium name="RefSeq"/>
        </authorList>
    </citation>
    <scope>IDENTIFICATION</scope>
    <source>
        <strain evidence="6">S238N-H82</strain>
        <tissue evidence="6">Testes</tissue>
    </source>
</reference>
<evidence type="ECO:0000256" key="3">
    <source>
        <dbReference type="SAM" id="MobiDB-lite"/>
    </source>
</evidence>
<dbReference type="PROSITE" id="PS50077">
    <property type="entry name" value="HEAT_REPEAT"/>
    <property type="match status" value="1"/>
</dbReference>
<dbReference type="InterPro" id="IPR021133">
    <property type="entry name" value="HEAT_type_2"/>
</dbReference>
<evidence type="ECO:0000313" key="6">
    <source>
        <dbReference type="RefSeq" id="XP_035680080.1"/>
    </source>
</evidence>
<reference evidence="5" key="1">
    <citation type="journal article" date="2020" name="Nat. Ecol. Evol.">
        <title>Deeply conserved synteny resolves early events in vertebrate evolution.</title>
        <authorList>
            <person name="Simakov O."/>
            <person name="Marletaz F."/>
            <person name="Yue J.X."/>
            <person name="O'Connell B."/>
            <person name="Jenkins J."/>
            <person name="Brandt A."/>
            <person name="Calef R."/>
            <person name="Tung C.H."/>
            <person name="Huang T.K."/>
            <person name="Schmutz J."/>
            <person name="Satoh N."/>
            <person name="Yu J.K."/>
            <person name="Putnam N.H."/>
            <person name="Green R.E."/>
            <person name="Rokhsar D.S."/>
        </authorList>
    </citation>
    <scope>NUCLEOTIDE SEQUENCE [LARGE SCALE GENOMIC DNA]</scope>
    <source>
        <strain evidence="5">S238N-H82</strain>
    </source>
</reference>
<dbReference type="OrthoDB" id="340346at2759"/>
<evidence type="ECO:0000256" key="2">
    <source>
        <dbReference type="PROSITE-ProRule" id="PRU00103"/>
    </source>
</evidence>
<dbReference type="RefSeq" id="XP_035680080.1">
    <property type="nucleotide sequence ID" value="XM_035824187.1"/>
</dbReference>
<feature type="region of interest" description="Disordered" evidence="3">
    <location>
        <begin position="1"/>
        <end position="56"/>
    </location>
</feature>
<feature type="compositionally biased region" description="Acidic residues" evidence="3">
    <location>
        <begin position="29"/>
        <end position="54"/>
    </location>
</feature>
<feature type="compositionally biased region" description="Polar residues" evidence="3">
    <location>
        <begin position="404"/>
        <end position="416"/>
    </location>
</feature>
<feature type="compositionally biased region" description="Polar residues" evidence="3">
    <location>
        <begin position="524"/>
        <end position="534"/>
    </location>
</feature>
<name>A0A9J7LDG1_BRAFL</name>
<dbReference type="InterPro" id="IPR051023">
    <property type="entry name" value="PP2A_Regulatory_Subunit_A"/>
</dbReference>
<feature type="compositionally biased region" description="Basic and acidic residues" evidence="3">
    <location>
        <begin position="494"/>
        <end position="505"/>
    </location>
</feature>
<gene>
    <name evidence="6" type="primary">LOC118418322</name>
</gene>
<protein>
    <submittedName>
        <fullName evidence="6">Serine/threonine-protein phosphatase 4 regulatory subunit 1-like isoform X8</fullName>
    </submittedName>
</protein>
<dbReference type="InterPro" id="IPR033461">
    <property type="entry name" value="WRNPLPNID"/>
</dbReference>
<dbReference type="GeneID" id="118418322"/>
<dbReference type="FunFam" id="1.25.10.10:FF:002106">
    <property type="entry name" value="Uncharacterized protein"/>
    <property type="match status" value="1"/>
</dbReference>
<dbReference type="Gene3D" id="1.25.10.10">
    <property type="entry name" value="Leucine-rich Repeat Variant"/>
    <property type="match status" value="2"/>
</dbReference>
<dbReference type="AlphaFoldDB" id="A0A9J7LDG1"/>
<feature type="region of interest" description="Disordered" evidence="3">
    <location>
        <begin position="723"/>
        <end position="746"/>
    </location>
</feature>
<feature type="region of interest" description="Disordered" evidence="3">
    <location>
        <begin position="404"/>
        <end position="576"/>
    </location>
</feature>
<evidence type="ECO:0000259" key="4">
    <source>
        <dbReference type="Pfam" id="PF15017"/>
    </source>
</evidence>
<dbReference type="PANTHER" id="PTHR10648">
    <property type="entry name" value="SERINE/THREONINE-PROTEIN PHOSPHATASE PP2A 65 KDA REGULATORY SUBUNIT"/>
    <property type="match status" value="1"/>
</dbReference>
<feature type="repeat" description="HEAT" evidence="2">
    <location>
        <begin position="344"/>
        <end position="382"/>
    </location>
</feature>
<accession>A0A9J7LDG1</accession>